<feature type="region of interest" description="Disordered" evidence="18">
    <location>
        <begin position="273"/>
        <end position="407"/>
    </location>
</feature>
<feature type="compositionally biased region" description="Pro residues" evidence="18">
    <location>
        <begin position="296"/>
        <end position="310"/>
    </location>
</feature>
<comment type="similarity">
    <text evidence="2 17">Belongs to the UppP family.</text>
</comment>
<dbReference type="RefSeq" id="WP_270677471.1">
    <property type="nucleotide sequence ID" value="NZ_JAQFWP010000014.1"/>
</dbReference>
<keyword evidence="10 17" id="KW-1133">Transmembrane helix</keyword>
<feature type="transmembrane region" description="Helical" evidence="17">
    <location>
        <begin position="186"/>
        <end position="204"/>
    </location>
</feature>
<feature type="transmembrane region" description="Helical" evidence="17">
    <location>
        <begin position="117"/>
        <end position="136"/>
    </location>
</feature>
<evidence type="ECO:0000256" key="13">
    <source>
        <dbReference type="ARBA" id="ARBA00023316"/>
    </source>
</evidence>
<dbReference type="PANTHER" id="PTHR30622:SF4">
    <property type="entry name" value="UNDECAPRENYL-DIPHOSPHATASE"/>
    <property type="match status" value="1"/>
</dbReference>
<gene>
    <name evidence="17" type="primary">uppP</name>
    <name evidence="19" type="ORF">O4U47_10145</name>
</gene>
<dbReference type="PANTHER" id="PTHR30622">
    <property type="entry name" value="UNDECAPRENYL-DIPHOSPHATASE"/>
    <property type="match status" value="1"/>
</dbReference>
<organism evidence="19 20">
    <name type="scientific">Nocardiopsis suaedae</name>
    <dbReference type="NCBI Taxonomy" id="3018444"/>
    <lineage>
        <taxon>Bacteria</taxon>
        <taxon>Bacillati</taxon>
        <taxon>Actinomycetota</taxon>
        <taxon>Actinomycetes</taxon>
        <taxon>Streptosporangiales</taxon>
        <taxon>Nocardiopsidaceae</taxon>
        <taxon>Nocardiopsis</taxon>
    </lineage>
</organism>
<keyword evidence="5 17" id="KW-1003">Cell membrane</keyword>
<evidence type="ECO:0000256" key="11">
    <source>
        <dbReference type="ARBA" id="ARBA00023136"/>
    </source>
</evidence>
<dbReference type="NCBIfam" id="TIGR00753">
    <property type="entry name" value="undec_PP_bacA"/>
    <property type="match status" value="1"/>
</dbReference>
<comment type="subcellular location">
    <subcellularLocation>
        <location evidence="1 17">Cell membrane</location>
        <topology evidence="1 17">Multi-pass membrane protein</topology>
    </subcellularLocation>
</comment>
<evidence type="ECO:0000256" key="3">
    <source>
        <dbReference type="ARBA" id="ARBA00012374"/>
    </source>
</evidence>
<evidence type="ECO:0000313" key="20">
    <source>
        <dbReference type="Proteomes" id="UP001165685"/>
    </source>
</evidence>
<feature type="transmembrane region" description="Helical" evidence="17">
    <location>
        <begin position="251"/>
        <end position="270"/>
    </location>
</feature>
<dbReference type="EMBL" id="JAQFWP010000014">
    <property type="protein sequence ID" value="MDA2804874.1"/>
    <property type="molecule type" value="Genomic_DNA"/>
</dbReference>
<dbReference type="NCBIfam" id="NF001392">
    <property type="entry name" value="PRK00281.2-1"/>
    <property type="match status" value="1"/>
</dbReference>
<feature type="transmembrane region" description="Helical" evidence="17">
    <location>
        <begin position="216"/>
        <end position="239"/>
    </location>
</feature>
<evidence type="ECO:0000256" key="5">
    <source>
        <dbReference type="ARBA" id="ARBA00022475"/>
    </source>
</evidence>
<keyword evidence="6 17" id="KW-0812">Transmembrane</keyword>
<evidence type="ECO:0000256" key="15">
    <source>
        <dbReference type="ARBA" id="ARBA00032932"/>
    </source>
</evidence>
<evidence type="ECO:0000256" key="2">
    <source>
        <dbReference type="ARBA" id="ARBA00010621"/>
    </source>
</evidence>
<feature type="compositionally biased region" description="Gly residues" evidence="18">
    <location>
        <begin position="373"/>
        <end position="407"/>
    </location>
</feature>
<dbReference type="Proteomes" id="UP001165685">
    <property type="component" value="Unassembled WGS sequence"/>
</dbReference>
<evidence type="ECO:0000256" key="12">
    <source>
        <dbReference type="ARBA" id="ARBA00023251"/>
    </source>
</evidence>
<proteinExistence type="inferred from homology"/>
<feature type="compositionally biased region" description="Basic and acidic residues" evidence="18">
    <location>
        <begin position="274"/>
        <end position="285"/>
    </location>
</feature>
<keyword evidence="9 17" id="KW-0573">Peptidoglycan synthesis</keyword>
<comment type="miscellaneous">
    <text evidence="17">Bacitracin is thought to be involved in the inhibition of peptidoglycan synthesis by sequestering undecaprenyl diphosphate, thereby reducing the pool of lipid carrier available.</text>
</comment>
<name>A0ABT4TKX2_9ACTN</name>
<accession>A0ABT4TKX2</accession>
<comment type="caution">
    <text evidence="19">The sequence shown here is derived from an EMBL/GenBank/DDBJ whole genome shotgun (WGS) entry which is preliminary data.</text>
</comment>
<dbReference type="HAMAP" id="MF_01006">
    <property type="entry name" value="Undec_diphosphatase"/>
    <property type="match status" value="1"/>
</dbReference>
<evidence type="ECO:0000256" key="16">
    <source>
        <dbReference type="ARBA" id="ARBA00047594"/>
    </source>
</evidence>
<keyword evidence="20" id="KW-1185">Reference proteome</keyword>
<evidence type="ECO:0000313" key="19">
    <source>
        <dbReference type="EMBL" id="MDA2804874.1"/>
    </source>
</evidence>
<protein>
    <recommendedName>
        <fullName evidence="4 17">Undecaprenyl-diphosphatase</fullName>
        <ecNumber evidence="3 17">3.6.1.27</ecNumber>
    </recommendedName>
    <alternativeName>
        <fullName evidence="15 17">Bacitracin resistance protein</fullName>
    </alternativeName>
    <alternativeName>
        <fullName evidence="14 17">Undecaprenyl pyrophosphate phosphatase</fullName>
    </alternativeName>
</protein>
<dbReference type="InterPro" id="IPR003824">
    <property type="entry name" value="UppP"/>
</dbReference>
<evidence type="ECO:0000256" key="8">
    <source>
        <dbReference type="ARBA" id="ARBA00022960"/>
    </source>
</evidence>
<reference evidence="19" key="1">
    <citation type="submission" date="2023-01" db="EMBL/GenBank/DDBJ databases">
        <title>Draft genome sequence of Nocardiopsis sp. LSu2-4 isolated from halophytes.</title>
        <authorList>
            <person name="Duangmal K."/>
            <person name="Chantavorakit T."/>
        </authorList>
    </citation>
    <scope>NUCLEOTIDE SEQUENCE</scope>
    <source>
        <strain evidence="19">LSu2-4</strain>
    </source>
</reference>
<keyword evidence="12 17" id="KW-0046">Antibiotic resistance</keyword>
<evidence type="ECO:0000256" key="7">
    <source>
        <dbReference type="ARBA" id="ARBA00022801"/>
    </source>
</evidence>
<keyword evidence="8 17" id="KW-0133">Cell shape</keyword>
<evidence type="ECO:0000256" key="1">
    <source>
        <dbReference type="ARBA" id="ARBA00004651"/>
    </source>
</evidence>
<feature type="transmembrane region" description="Helical" evidence="17">
    <location>
        <begin position="87"/>
        <end position="105"/>
    </location>
</feature>
<keyword evidence="13 17" id="KW-0961">Cell wall biogenesis/degradation</keyword>
<dbReference type="Pfam" id="PF02673">
    <property type="entry name" value="BacA"/>
    <property type="match status" value="1"/>
</dbReference>
<evidence type="ECO:0000256" key="17">
    <source>
        <dbReference type="HAMAP-Rule" id="MF_01006"/>
    </source>
</evidence>
<evidence type="ECO:0000256" key="14">
    <source>
        <dbReference type="ARBA" id="ARBA00032707"/>
    </source>
</evidence>
<evidence type="ECO:0000256" key="10">
    <source>
        <dbReference type="ARBA" id="ARBA00022989"/>
    </source>
</evidence>
<keyword evidence="11 17" id="KW-0472">Membrane</keyword>
<evidence type="ECO:0000256" key="18">
    <source>
        <dbReference type="SAM" id="MobiDB-lite"/>
    </source>
</evidence>
<dbReference type="EC" id="3.6.1.27" evidence="3 17"/>
<sequence>MSIIEAIILGLVQGLTEMLPISSSGHVRVISAFFGWPDPGAAFTAVSQIGTELAVLVYFRNRIWAILSTWTRSLFDKELRRDINARMGWYVILGTLPIGVLGLLLEEQIDTVFRDLRLIALTLIVFGVILGATDRYTRKHRVLADLTITRGVTFGLFQCLALIPGVSRSGGTITGGMLMGFKRKDAAEFSFLLAMPAVFASGLYKMTDIGGNEYAGWLATAVGTVVAGLVGYVVVAWLMKFISTHSFMPFVYYRIGLGVLVLTLVSFGVLDPRGGAEERPDKGEVVADASPEPSEEPSPSPSQEPSPSPSTDPATGWEIDPEVGLPVNPESGLHHDPELRMDVSLDPETGLPVNPLTGETYDPKERDAAQDGAGTGQGTGEGAAGGQTGQDGAGQQQGTGQEGVPAG</sequence>
<keyword evidence="7 17" id="KW-0378">Hydrolase</keyword>
<evidence type="ECO:0000256" key="4">
    <source>
        <dbReference type="ARBA" id="ARBA00021581"/>
    </source>
</evidence>
<dbReference type="GO" id="GO:0050380">
    <property type="term" value="F:undecaprenyl-diphosphatase activity"/>
    <property type="evidence" value="ECO:0007669"/>
    <property type="project" value="UniProtKB-EC"/>
</dbReference>
<evidence type="ECO:0000256" key="6">
    <source>
        <dbReference type="ARBA" id="ARBA00022692"/>
    </source>
</evidence>
<feature type="compositionally biased region" description="Basic and acidic residues" evidence="18">
    <location>
        <begin position="332"/>
        <end position="343"/>
    </location>
</feature>
<evidence type="ECO:0000256" key="9">
    <source>
        <dbReference type="ARBA" id="ARBA00022984"/>
    </source>
</evidence>
<comment type="function">
    <text evidence="17">Catalyzes the dephosphorylation of undecaprenyl diphosphate (UPP). Confers resistance to bacitracin.</text>
</comment>
<comment type="catalytic activity">
    <reaction evidence="16 17">
        <text>di-trans,octa-cis-undecaprenyl diphosphate + H2O = di-trans,octa-cis-undecaprenyl phosphate + phosphate + H(+)</text>
        <dbReference type="Rhea" id="RHEA:28094"/>
        <dbReference type="ChEBI" id="CHEBI:15377"/>
        <dbReference type="ChEBI" id="CHEBI:15378"/>
        <dbReference type="ChEBI" id="CHEBI:43474"/>
        <dbReference type="ChEBI" id="CHEBI:58405"/>
        <dbReference type="ChEBI" id="CHEBI:60392"/>
        <dbReference type="EC" id="3.6.1.27"/>
    </reaction>
</comment>